<evidence type="ECO:0000256" key="1">
    <source>
        <dbReference type="SAM" id="Coils"/>
    </source>
</evidence>
<sequence>MKKTLTLLLALFAIGVTSSVRAEDEIKWELDPDTSPAIHVTISPENGTNKLHFTLPKGWSVSFKKKDSSANKSYSPVKINDKSLSEYCKPQHNNGTQGTKNTSPKVITSDSETNHCKLSFIYNDNHGDGGLPITVTVDKPNEGDELTLLYRADDGFFGGFTKLKDSQTLKKEKEKKERQLAEEKQIEEERKHVEQKQLEESMLKQIREEDHKPWHQRLSESIQQDQWWNFKGLFQ</sequence>
<evidence type="ECO:0000313" key="5">
    <source>
        <dbReference type="Proteomes" id="UP000316580"/>
    </source>
</evidence>
<protein>
    <recommendedName>
        <fullName evidence="6">Phage protein</fullName>
    </recommendedName>
</protein>
<name>A0A660A637_STRPY</name>
<gene>
    <name evidence="4" type="ORF">FGO82_05530</name>
</gene>
<keyword evidence="3" id="KW-0732">Signal</keyword>
<reference evidence="4 5" key="1">
    <citation type="submission" date="2019-05" db="EMBL/GenBank/DDBJ databases">
        <title>Novel genomic isolates of S.pyogenes and S.dysgalactiae subsp. equisimilis associated to necrotising fasciitis (NSTI).</title>
        <authorList>
            <person name="Barrantes I."/>
        </authorList>
    </citation>
    <scope>NUCLEOTIDE SEQUENCE [LARGE SCALE GENOMIC DNA]</scope>
    <source>
        <strain evidence="4 5">SPY6028</strain>
    </source>
</reference>
<evidence type="ECO:0000256" key="3">
    <source>
        <dbReference type="SAM" id="SignalP"/>
    </source>
</evidence>
<feature type="coiled-coil region" evidence="1">
    <location>
        <begin position="163"/>
        <end position="196"/>
    </location>
</feature>
<feature type="signal peptide" evidence="3">
    <location>
        <begin position="1"/>
        <end position="22"/>
    </location>
</feature>
<comment type="caution">
    <text evidence="4">The sequence shown here is derived from an EMBL/GenBank/DDBJ whole genome shotgun (WGS) entry which is preliminary data.</text>
</comment>
<dbReference type="Proteomes" id="UP000316580">
    <property type="component" value="Unassembled WGS sequence"/>
</dbReference>
<feature type="compositionally biased region" description="Polar residues" evidence="2">
    <location>
        <begin position="91"/>
        <end position="109"/>
    </location>
</feature>
<accession>A0A660A637</accession>
<dbReference type="AlphaFoldDB" id="A0A660A637"/>
<feature type="chain" id="PRO_5043769808" description="Phage protein" evidence="3">
    <location>
        <begin position="23"/>
        <end position="235"/>
    </location>
</feature>
<keyword evidence="1" id="KW-0175">Coiled coil</keyword>
<evidence type="ECO:0000313" key="4">
    <source>
        <dbReference type="EMBL" id="TNY47062.1"/>
    </source>
</evidence>
<feature type="region of interest" description="Disordered" evidence="2">
    <location>
        <begin position="87"/>
        <end position="109"/>
    </location>
</feature>
<dbReference type="EMBL" id="VCID01000506">
    <property type="protein sequence ID" value="TNY47062.1"/>
    <property type="molecule type" value="Genomic_DNA"/>
</dbReference>
<organism evidence="4 5">
    <name type="scientific">Streptococcus pyogenes</name>
    <dbReference type="NCBI Taxonomy" id="1314"/>
    <lineage>
        <taxon>Bacteria</taxon>
        <taxon>Bacillati</taxon>
        <taxon>Bacillota</taxon>
        <taxon>Bacilli</taxon>
        <taxon>Lactobacillales</taxon>
        <taxon>Streptococcaceae</taxon>
        <taxon>Streptococcus</taxon>
    </lineage>
</organism>
<dbReference type="RefSeq" id="WP_011528316.1">
    <property type="nucleotide sequence ID" value="NZ_CAAHOJ010000003.1"/>
</dbReference>
<evidence type="ECO:0000256" key="2">
    <source>
        <dbReference type="SAM" id="MobiDB-lite"/>
    </source>
</evidence>
<proteinExistence type="predicted"/>
<evidence type="ECO:0008006" key="6">
    <source>
        <dbReference type="Google" id="ProtNLM"/>
    </source>
</evidence>